<dbReference type="SUPFAM" id="SSF54909">
    <property type="entry name" value="Dimeric alpha+beta barrel"/>
    <property type="match status" value="1"/>
</dbReference>
<protein>
    <submittedName>
        <fullName evidence="1">DUF4188 domain-containing protein</fullName>
    </submittedName>
</protein>
<gene>
    <name evidence="1" type="ORF">JF544_02730</name>
</gene>
<dbReference type="InterPro" id="IPR025444">
    <property type="entry name" value="Monooxy_af470"/>
</dbReference>
<evidence type="ECO:0000313" key="1">
    <source>
        <dbReference type="EMBL" id="MBN8234140.1"/>
    </source>
</evidence>
<keyword evidence="2" id="KW-1185">Reference proteome</keyword>
<accession>A0ABS3DS14</accession>
<dbReference type="Proteomes" id="UP000663970">
    <property type="component" value="Unassembled WGS sequence"/>
</dbReference>
<dbReference type="EMBL" id="JAEKJY010000001">
    <property type="protein sequence ID" value="MBN8234140.1"/>
    <property type="molecule type" value="Genomic_DNA"/>
</dbReference>
<comment type="caution">
    <text evidence="1">The sequence shown here is derived from an EMBL/GenBank/DDBJ whole genome shotgun (WGS) entry which is preliminary data.</text>
</comment>
<dbReference type="Pfam" id="PF13826">
    <property type="entry name" value="Monooxy_af470-like"/>
    <property type="match status" value="1"/>
</dbReference>
<sequence>MGKQVFQGRYTTEAAGEEGFVVFLIGMRINKWRAVHKWLPVLRAMPPMIKELYTQKDMGFLDMENFFTGRTVLMVQYWESEEALMDYARGKKHRQAWKKFYQLADDTEEVGIYHETYLQKPGQFESIYGNMPKFGLAKAIGHTEITPQTVSARRRLKSHTAAKG</sequence>
<name>A0ABS3DS14_9BACI</name>
<evidence type="ECO:0000313" key="2">
    <source>
        <dbReference type="Proteomes" id="UP000663970"/>
    </source>
</evidence>
<dbReference type="InterPro" id="IPR011008">
    <property type="entry name" value="Dimeric_a/b-barrel"/>
</dbReference>
<reference evidence="1 2" key="1">
    <citation type="submission" date="2020-12" db="EMBL/GenBank/DDBJ databases">
        <title>Oil enriched cultivation method for isolating marine PHA-producing bacteria.</title>
        <authorList>
            <person name="Zheng W."/>
            <person name="Yu S."/>
            <person name="Huang Y."/>
        </authorList>
    </citation>
    <scope>NUCLEOTIDE SEQUENCE [LARGE SCALE GENOMIC DNA]</scope>
    <source>
        <strain evidence="1 2">SY-2-6</strain>
    </source>
</reference>
<organism evidence="1 2">
    <name type="scientific">Halobacillus kuroshimensis</name>
    <dbReference type="NCBI Taxonomy" id="302481"/>
    <lineage>
        <taxon>Bacteria</taxon>
        <taxon>Bacillati</taxon>
        <taxon>Bacillota</taxon>
        <taxon>Bacilli</taxon>
        <taxon>Bacillales</taxon>
        <taxon>Bacillaceae</taxon>
        <taxon>Halobacillus</taxon>
    </lineage>
</organism>
<dbReference type="RefSeq" id="WP_206932298.1">
    <property type="nucleotide sequence ID" value="NZ_JAEKJY010000001.1"/>
</dbReference>
<proteinExistence type="predicted"/>